<dbReference type="Proteomes" id="UP001231189">
    <property type="component" value="Unassembled WGS sequence"/>
</dbReference>
<feature type="chain" id="PRO_5041906475" evidence="2">
    <location>
        <begin position="22"/>
        <end position="439"/>
    </location>
</feature>
<evidence type="ECO:0000313" key="3">
    <source>
        <dbReference type="EMBL" id="KAK1609814.1"/>
    </source>
</evidence>
<organism evidence="3 4">
    <name type="scientific">Lolium multiflorum</name>
    <name type="common">Italian ryegrass</name>
    <name type="synonym">Lolium perenne subsp. multiflorum</name>
    <dbReference type="NCBI Taxonomy" id="4521"/>
    <lineage>
        <taxon>Eukaryota</taxon>
        <taxon>Viridiplantae</taxon>
        <taxon>Streptophyta</taxon>
        <taxon>Embryophyta</taxon>
        <taxon>Tracheophyta</taxon>
        <taxon>Spermatophyta</taxon>
        <taxon>Magnoliopsida</taxon>
        <taxon>Liliopsida</taxon>
        <taxon>Poales</taxon>
        <taxon>Poaceae</taxon>
        <taxon>BOP clade</taxon>
        <taxon>Pooideae</taxon>
        <taxon>Poodae</taxon>
        <taxon>Poeae</taxon>
        <taxon>Poeae Chloroplast Group 2 (Poeae type)</taxon>
        <taxon>Loliodinae</taxon>
        <taxon>Loliinae</taxon>
        <taxon>Lolium</taxon>
    </lineage>
</organism>
<name>A0AAD8VKC7_LOLMU</name>
<dbReference type="EMBL" id="JAUUTY010000007">
    <property type="protein sequence ID" value="KAK1609814.1"/>
    <property type="molecule type" value="Genomic_DNA"/>
</dbReference>
<sequence>MARARARAVLVLLASSAASSAVLSPVRATASSTSHALTPAALSGARAASRATASYSTSHGLTPAASSGARATASYSTSHGLTPAASSGAPRRFYCSASGPEAYQACSGTGAPFRGHASQRMALFTAYAAAALYTYLDSEEVSADEVVLPKICYPANLSGDCSGTYTQMSKRGPPLPTKRDVEEIKIILLLILREVRKPKSDDLIDLLKAVVVDIFLDPTITILFPYLSLAVFIEVFGQRFVVSQCPFSGLIEAPPFDATSDHGSDPGGDDGGLNHPDIEWGENLWPEQGEAEAILARSQATVEGYLYPTNLSTISNMMSINEVVLGCGLKCVLPESEGAMLDQANRAKGEAAAVIRRSESTAEGMRMVFESMSAEGNTKTANLRVAEQYIEVFAALAKNIPSALIAWSMNICGNIFKSSSLKGGSRNAEEELGRQTNLV</sequence>
<proteinExistence type="predicted"/>
<reference evidence="3" key="1">
    <citation type="submission" date="2023-07" db="EMBL/GenBank/DDBJ databases">
        <title>A chromosome-level genome assembly of Lolium multiflorum.</title>
        <authorList>
            <person name="Chen Y."/>
            <person name="Copetti D."/>
            <person name="Kolliker R."/>
            <person name="Studer B."/>
        </authorList>
    </citation>
    <scope>NUCLEOTIDE SEQUENCE</scope>
    <source>
        <strain evidence="3">02402/16</strain>
        <tissue evidence="3">Leaf</tissue>
    </source>
</reference>
<evidence type="ECO:0000313" key="4">
    <source>
        <dbReference type="Proteomes" id="UP001231189"/>
    </source>
</evidence>
<evidence type="ECO:0000256" key="2">
    <source>
        <dbReference type="SAM" id="SignalP"/>
    </source>
</evidence>
<keyword evidence="2" id="KW-0732">Signal</keyword>
<feature type="region of interest" description="Disordered" evidence="1">
    <location>
        <begin position="256"/>
        <end position="281"/>
    </location>
</feature>
<comment type="caution">
    <text evidence="3">The sequence shown here is derived from an EMBL/GenBank/DDBJ whole genome shotgun (WGS) entry which is preliminary data.</text>
</comment>
<feature type="signal peptide" evidence="2">
    <location>
        <begin position="1"/>
        <end position="21"/>
    </location>
</feature>
<accession>A0AAD8VKC7</accession>
<gene>
    <name evidence="3" type="ORF">QYE76_033487</name>
</gene>
<dbReference type="AlphaFoldDB" id="A0AAD8VKC7"/>
<evidence type="ECO:0000256" key="1">
    <source>
        <dbReference type="SAM" id="MobiDB-lite"/>
    </source>
</evidence>
<keyword evidence="4" id="KW-1185">Reference proteome</keyword>
<protein>
    <submittedName>
        <fullName evidence="3">Uncharacterized protein</fullName>
    </submittedName>
</protein>